<comment type="catalytic activity">
    <reaction evidence="10">
        <text>L-homoserine = 2-oxobutanoate + NH4(+)</text>
        <dbReference type="Rhea" id="RHEA:24923"/>
        <dbReference type="ChEBI" id="CHEBI:16763"/>
        <dbReference type="ChEBI" id="CHEBI:28938"/>
        <dbReference type="ChEBI" id="CHEBI:57476"/>
        <dbReference type="EC" id="4.4.1.1"/>
    </reaction>
    <physiologicalReaction direction="left-to-right" evidence="10">
        <dbReference type="Rhea" id="RHEA:24924"/>
    </physiologicalReaction>
</comment>
<comment type="catalytic activity">
    <reaction evidence="17">
        <text>L-selenocystathionine + H2O = L-selenocysteine + 2-oxobutanoate + NH4(+)</text>
        <dbReference type="Rhea" id="RHEA:31151"/>
        <dbReference type="ChEBI" id="CHEBI:15377"/>
        <dbReference type="ChEBI" id="CHEBI:16763"/>
        <dbReference type="ChEBI" id="CHEBI:28938"/>
        <dbReference type="ChEBI" id="CHEBI:57843"/>
        <dbReference type="ChEBI" id="CHEBI:62226"/>
    </reaction>
    <physiologicalReaction direction="left-to-right" evidence="17">
        <dbReference type="Rhea" id="RHEA:31152"/>
    </physiologicalReaction>
</comment>
<dbReference type="InterPro" id="IPR015421">
    <property type="entry name" value="PyrdxlP-dep_Trfase_major"/>
</dbReference>
<dbReference type="CDD" id="cd00614">
    <property type="entry name" value="CGS_like"/>
    <property type="match status" value="2"/>
</dbReference>
<keyword evidence="7" id="KW-0198">Cysteine biosynthesis</keyword>
<gene>
    <name evidence="19" type="ORF">CRENBAI_007554</name>
</gene>
<dbReference type="EC" id="4.4.1.1" evidence="4"/>
<evidence type="ECO:0000256" key="9">
    <source>
        <dbReference type="ARBA" id="ARBA00031772"/>
    </source>
</evidence>
<dbReference type="SUPFAM" id="SSF53383">
    <property type="entry name" value="PLP-dependent transferases"/>
    <property type="match status" value="2"/>
</dbReference>
<comment type="subunit">
    <text evidence="11">Homotetramer. Interacts with CALM in a calcium-dependent manner.</text>
</comment>
<comment type="catalytic activity">
    <reaction evidence="15">
        <text>L-cysteine + H2O = hydrogen sulfide + pyruvate + NH4(+) + H(+)</text>
        <dbReference type="Rhea" id="RHEA:24931"/>
        <dbReference type="ChEBI" id="CHEBI:15361"/>
        <dbReference type="ChEBI" id="CHEBI:15377"/>
        <dbReference type="ChEBI" id="CHEBI:15378"/>
        <dbReference type="ChEBI" id="CHEBI:28938"/>
        <dbReference type="ChEBI" id="CHEBI:29919"/>
        <dbReference type="ChEBI" id="CHEBI:35235"/>
        <dbReference type="EC" id="4.4.1.1"/>
    </reaction>
    <physiologicalReaction direction="left-to-right" evidence="15">
        <dbReference type="Rhea" id="RHEA:24932"/>
    </physiologicalReaction>
</comment>
<evidence type="ECO:0000256" key="18">
    <source>
        <dbReference type="ARBA" id="ARBA00048780"/>
    </source>
</evidence>
<comment type="catalytic activity">
    <reaction evidence="18">
        <text>L-homocysteine + H2O = 2-oxobutanoate + hydrogen sulfide + NH4(+) + H(+)</text>
        <dbReference type="Rhea" id="RHEA:14501"/>
        <dbReference type="ChEBI" id="CHEBI:15377"/>
        <dbReference type="ChEBI" id="CHEBI:15378"/>
        <dbReference type="ChEBI" id="CHEBI:16763"/>
        <dbReference type="ChEBI" id="CHEBI:28938"/>
        <dbReference type="ChEBI" id="CHEBI:29919"/>
        <dbReference type="ChEBI" id="CHEBI:58199"/>
        <dbReference type="EC" id="4.4.1.2"/>
    </reaction>
    <physiologicalReaction direction="left-to-right" evidence="18">
        <dbReference type="Rhea" id="RHEA:14502"/>
    </physiologicalReaction>
</comment>
<dbReference type="Gene3D" id="3.90.1150.10">
    <property type="entry name" value="Aspartate Aminotransferase, domain 1"/>
    <property type="match status" value="2"/>
</dbReference>
<evidence type="ECO:0000256" key="12">
    <source>
        <dbReference type="ARBA" id="ARBA00047175"/>
    </source>
</evidence>
<organism evidence="19 20">
    <name type="scientific">Crenichthys baileyi</name>
    <name type="common">White River springfish</name>
    <dbReference type="NCBI Taxonomy" id="28760"/>
    <lineage>
        <taxon>Eukaryota</taxon>
        <taxon>Metazoa</taxon>
        <taxon>Chordata</taxon>
        <taxon>Craniata</taxon>
        <taxon>Vertebrata</taxon>
        <taxon>Euteleostomi</taxon>
        <taxon>Actinopterygii</taxon>
        <taxon>Neopterygii</taxon>
        <taxon>Teleostei</taxon>
        <taxon>Neoteleostei</taxon>
        <taxon>Acanthomorphata</taxon>
        <taxon>Ovalentaria</taxon>
        <taxon>Atherinomorphae</taxon>
        <taxon>Cyprinodontiformes</taxon>
        <taxon>Goodeidae</taxon>
        <taxon>Crenichthys</taxon>
    </lineage>
</organism>
<dbReference type="GO" id="GO:0030170">
    <property type="term" value="F:pyridoxal phosphate binding"/>
    <property type="evidence" value="ECO:0007669"/>
    <property type="project" value="InterPro"/>
</dbReference>
<dbReference type="GO" id="GO:0019343">
    <property type="term" value="P:cysteine biosynthetic process via cystathionine"/>
    <property type="evidence" value="ECO:0007669"/>
    <property type="project" value="TreeGrafter"/>
</dbReference>
<evidence type="ECO:0000256" key="1">
    <source>
        <dbReference type="ARBA" id="ARBA00001933"/>
    </source>
</evidence>
<comment type="catalytic activity">
    <reaction evidence="16">
        <text>L,L-cystathionine + H2O = 2-oxobutanoate + L-cysteine + NH4(+)</text>
        <dbReference type="Rhea" id="RHEA:14005"/>
        <dbReference type="ChEBI" id="CHEBI:15377"/>
        <dbReference type="ChEBI" id="CHEBI:16763"/>
        <dbReference type="ChEBI" id="CHEBI:28938"/>
        <dbReference type="ChEBI" id="CHEBI:35235"/>
        <dbReference type="ChEBI" id="CHEBI:58161"/>
        <dbReference type="EC" id="4.4.1.1"/>
    </reaction>
    <physiologicalReaction direction="left-to-right" evidence="16">
        <dbReference type="Rhea" id="RHEA:14006"/>
    </physiologicalReaction>
</comment>
<dbReference type="InterPro" id="IPR000277">
    <property type="entry name" value="Cys/Met-Metab_PyrdxlP-dep_enz"/>
</dbReference>
<dbReference type="FunFam" id="3.90.1150.10:FF:000033">
    <property type="entry name" value="Cystathionine gamma-synthase"/>
    <property type="match status" value="2"/>
</dbReference>
<dbReference type="EC" id="4.4.1.2" evidence="12"/>
<evidence type="ECO:0000256" key="15">
    <source>
        <dbReference type="ARBA" id="ARBA00047376"/>
    </source>
</evidence>
<evidence type="ECO:0000256" key="6">
    <source>
        <dbReference type="ARBA" id="ARBA00022898"/>
    </source>
</evidence>
<dbReference type="GO" id="GO:0047982">
    <property type="term" value="F:homocysteine desulfhydrase activity"/>
    <property type="evidence" value="ECO:0007669"/>
    <property type="project" value="UniProtKB-EC"/>
</dbReference>
<dbReference type="GO" id="GO:0005737">
    <property type="term" value="C:cytoplasm"/>
    <property type="evidence" value="ECO:0007669"/>
    <property type="project" value="TreeGrafter"/>
</dbReference>
<dbReference type="InterPro" id="IPR015422">
    <property type="entry name" value="PyrdxlP-dep_Trfase_small"/>
</dbReference>
<evidence type="ECO:0000256" key="4">
    <source>
        <dbReference type="ARBA" id="ARBA00012085"/>
    </source>
</evidence>
<sequence>MAQSNKQDTSDLFAGFLTPFKSFATDAIHVGQEPEQWTSMAVVPPISLSTTFKQHSPGNHAGFEYSRSGNPTRNCLEKAVAALDGAKHCLAFASGLAATTTITHMLKKGDGIICMDDVYGGTNRYFQRVASGFGLEATFADCTKPEQLKAALKANTKLVWLETPTNPMMKVVDIKTCSDLVHEYSKDIVVVVDNTFMSSYFQRPLALGADICMYSATKYMNGHSDVVMGLVSLNRDDLNERLRFLQNAIGGVPSPFDCYLCNRGLKTLHLRMEQHFKNAMAAAKFLEADPRVERVIFPGRLGDVIDWFVVFFPPLNVGLPSHPQYEMMKKQCTGCPGMITFYVKGKLEHATTFLSNLKMFAVAESLGGYESLAEHPAIMTHASVPENERAILGISDTLIRLSVGLENTADIIEDLDQALNAAGFEYSRSGNPTRNCLEKAVAALDGAKHCLAFASGLAATTTITHMLKKGDGIICMDDVYGGTNRYFQRVASGFGLEATFADCTKPEQLKAALKANTKLVWLETPTNPMMKVVDIKTCSDLVHEYSKDIVVVVDNTFMSSYFQRPLALGADICMYSATKYMNGHSDVVMGLVSLNRDDLNERLRFLQNAIGGVPSPFDCYLCNRGLKTLHLRMEQHFKNAMAAAKFLEADPRVERVIFPGRLGDVIDWFVVFFPPLNVGLPSHPQYEMMKKQCTGCPGMITFYVKGKLEHATTFLSNLKMFAVAESLGGYESLAEHPAIMTHASVPENERAILGISDTLIRLSVGLENTADIIEDLDQALNAAGAAAGCNPGNYRVNHFLDDRHRPLPLEEIIQRAHH</sequence>
<evidence type="ECO:0000256" key="16">
    <source>
        <dbReference type="ARBA" id="ARBA00047477"/>
    </source>
</evidence>
<dbReference type="PANTHER" id="PTHR11808">
    <property type="entry name" value="TRANS-SULFURATION ENZYME FAMILY MEMBER"/>
    <property type="match status" value="1"/>
</dbReference>
<evidence type="ECO:0000256" key="17">
    <source>
        <dbReference type="ARBA" id="ARBA00048625"/>
    </source>
</evidence>
<comment type="pathway">
    <text evidence="2">Amino-acid biosynthesis; L-cysteine biosynthesis; L-cysteine from L-homocysteine and L-serine: step 2/2.</text>
</comment>
<evidence type="ECO:0000256" key="10">
    <source>
        <dbReference type="ARBA" id="ARBA00045076"/>
    </source>
</evidence>
<dbReference type="InterPro" id="IPR015424">
    <property type="entry name" value="PyrdxlP-dep_Trfase"/>
</dbReference>
<dbReference type="GO" id="GO:0009086">
    <property type="term" value="P:methionine biosynthetic process"/>
    <property type="evidence" value="ECO:0007669"/>
    <property type="project" value="UniProtKB-ARBA"/>
</dbReference>
<keyword evidence="7" id="KW-0028">Amino-acid biosynthesis</keyword>
<evidence type="ECO:0000256" key="3">
    <source>
        <dbReference type="ARBA" id="ARBA00009077"/>
    </source>
</evidence>
<comment type="similarity">
    <text evidence="3">Belongs to the trans-sulfuration enzymes family.</text>
</comment>
<dbReference type="Proteomes" id="UP001311232">
    <property type="component" value="Unassembled WGS sequence"/>
</dbReference>
<dbReference type="GO" id="GO:0004123">
    <property type="term" value="F:cystathionine gamma-lyase activity"/>
    <property type="evidence" value="ECO:0007669"/>
    <property type="project" value="TreeGrafter"/>
</dbReference>
<evidence type="ECO:0000256" key="5">
    <source>
        <dbReference type="ARBA" id="ARBA00017343"/>
    </source>
</evidence>
<dbReference type="Pfam" id="PF01053">
    <property type="entry name" value="Cys_Met_Meta_PP"/>
    <property type="match status" value="4"/>
</dbReference>
<comment type="cofactor">
    <cofactor evidence="1">
        <name>pyridoxal 5'-phosphate</name>
        <dbReference type="ChEBI" id="CHEBI:597326"/>
    </cofactor>
</comment>
<keyword evidence="20" id="KW-1185">Reference proteome</keyword>
<dbReference type="AlphaFoldDB" id="A0AAV9SSF7"/>
<dbReference type="InterPro" id="IPR054542">
    <property type="entry name" value="Cys_met_metab_PP"/>
</dbReference>
<dbReference type="PANTHER" id="PTHR11808:SF15">
    <property type="entry name" value="CYSTATHIONINE GAMMA-LYASE"/>
    <property type="match status" value="1"/>
</dbReference>
<name>A0AAV9SSF7_9TELE</name>
<dbReference type="PROSITE" id="PS00868">
    <property type="entry name" value="CYS_MET_METAB_PP"/>
    <property type="match status" value="2"/>
</dbReference>
<evidence type="ECO:0000256" key="2">
    <source>
        <dbReference type="ARBA" id="ARBA00005038"/>
    </source>
</evidence>
<evidence type="ECO:0000256" key="11">
    <source>
        <dbReference type="ARBA" id="ARBA00046537"/>
    </source>
</evidence>
<keyword evidence="6" id="KW-0663">Pyridoxal phosphate</keyword>
<evidence type="ECO:0000256" key="7">
    <source>
        <dbReference type="ARBA" id="ARBA00023192"/>
    </source>
</evidence>
<dbReference type="EMBL" id="JAHHUM010000017">
    <property type="protein sequence ID" value="KAK5623709.1"/>
    <property type="molecule type" value="Genomic_DNA"/>
</dbReference>
<dbReference type="FunFam" id="3.40.640.10:FF:000009">
    <property type="entry name" value="Cystathionine gamma-synthase homolog"/>
    <property type="match status" value="2"/>
</dbReference>
<evidence type="ECO:0000313" key="20">
    <source>
        <dbReference type="Proteomes" id="UP001311232"/>
    </source>
</evidence>
<dbReference type="Gene3D" id="3.40.640.10">
    <property type="entry name" value="Type I PLP-dependent aspartate aminotransferase-like (Major domain)"/>
    <property type="match status" value="2"/>
</dbReference>
<evidence type="ECO:0000256" key="8">
    <source>
        <dbReference type="ARBA" id="ARBA00029853"/>
    </source>
</evidence>
<evidence type="ECO:0000256" key="13">
    <source>
        <dbReference type="ARBA" id="ARBA00047199"/>
    </source>
</evidence>
<dbReference type="GO" id="GO:0019346">
    <property type="term" value="P:transsulfuration"/>
    <property type="evidence" value="ECO:0007669"/>
    <property type="project" value="InterPro"/>
</dbReference>
<protein>
    <recommendedName>
        <fullName evidence="5">Cystathionine gamma-lyase</fullName>
        <ecNumber evidence="4">4.4.1.1</ecNumber>
        <ecNumber evidence="12">4.4.1.2</ecNumber>
    </recommendedName>
    <alternativeName>
        <fullName evidence="14">Cysteine desulfhydrase</fullName>
    </alternativeName>
    <alternativeName>
        <fullName evidence="9">Cysteine-protein sulfhydrase</fullName>
    </alternativeName>
    <alternativeName>
        <fullName evidence="8">Gamma-cystathionase</fullName>
    </alternativeName>
    <alternativeName>
        <fullName evidence="13">Homocysteine desulfhydrase</fullName>
    </alternativeName>
</protein>
<proteinExistence type="inferred from homology"/>
<evidence type="ECO:0000256" key="14">
    <source>
        <dbReference type="ARBA" id="ARBA00047211"/>
    </source>
</evidence>
<comment type="caution">
    <text evidence="19">The sequence shown here is derived from an EMBL/GenBank/DDBJ whole genome shotgun (WGS) entry which is preliminary data.</text>
</comment>
<reference evidence="19 20" key="1">
    <citation type="submission" date="2021-06" db="EMBL/GenBank/DDBJ databases">
        <authorList>
            <person name="Palmer J.M."/>
        </authorList>
    </citation>
    <scope>NUCLEOTIDE SEQUENCE [LARGE SCALE GENOMIC DNA]</scope>
    <source>
        <strain evidence="19 20">MEX-2019</strain>
        <tissue evidence="19">Muscle</tissue>
    </source>
</reference>
<accession>A0AAV9SSF7</accession>
<evidence type="ECO:0000313" key="19">
    <source>
        <dbReference type="EMBL" id="KAK5623709.1"/>
    </source>
</evidence>